<dbReference type="Proteomes" id="UP001589891">
    <property type="component" value="Unassembled WGS sequence"/>
</dbReference>
<reference evidence="1 2" key="1">
    <citation type="submission" date="2024-09" db="EMBL/GenBank/DDBJ databases">
        <authorList>
            <person name="Sun Q."/>
            <person name="Mori K."/>
        </authorList>
    </citation>
    <scope>NUCLEOTIDE SEQUENCE [LARGE SCALE GENOMIC DNA]</scope>
    <source>
        <strain evidence="1 2">NCAIM B.01794</strain>
    </source>
</reference>
<comment type="caution">
    <text evidence="1">The sequence shown here is derived from an EMBL/GenBank/DDBJ whole genome shotgun (WGS) entry which is preliminary data.</text>
</comment>
<organism evidence="1 2">
    <name type="scientific">Azorhizophilus paspali</name>
    <name type="common">Azotobacter paspali</name>
    <dbReference type="NCBI Taxonomy" id="69963"/>
    <lineage>
        <taxon>Bacteria</taxon>
        <taxon>Pseudomonadati</taxon>
        <taxon>Pseudomonadota</taxon>
        <taxon>Gammaproteobacteria</taxon>
        <taxon>Pseudomonadales</taxon>
        <taxon>Pseudomonadaceae</taxon>
        <taxon>Azorhizophilus</taxon>
    </lineage>
</organism>
<name>A0ABV6SKG2_AZOPA</name>
<protein>
    <submittedName>
        <fullName evidence="1">Uncharacterized protein</fullName>
    </submittedName>
</protein>
<evidence type="ECO:0000313" key="1">
    <source>
        <dbReference type="EMBL" id="MFC0710008.1"/>
    </source>
</evidence>
<keyword evidence="2" id="KW-1185">Reference proteome</keyword>
<evidence type="ECO:0000313" key="2">
    <source>
        <dbReference type="Proteomes" id="UP001589891"/>
    </source>
</evidence>
<sequence>MDRLAGQVLPAFIGYPVKSVGHVADETGLAVSPCFYRCDGVVTLRTSIHSGEQSGFIHDEMGNTAERES</sequence>
<dbReference type="RefSeq" id="WP_376945570.1">
    <property type="nucleotide sequence ID" value="NZ_CP171449.1"/>
</dbReference>
<accession>A0ABV6SKG2</accession>
<gene>
    <name evidence="1" type="ORF">ACFFGX_10700</name>
</gene>
<dbReference type="EMBL" id="JBHLSS010000064">
    <property type="protein sequence ID" value="MFC0710008.1"/>
    <property type="molecule type" value="Genomic_DNA"/>
</dbReference>
<proteinExistence type="predicted"/>